<sequence>MVRVHEVPEETSNAAEAHGIAEEPRWLTPGRERLPARSGGSPRRNAQPAVSFFAMLATWRPW</sequence>
<organism evidence="2 3">
    <name type="scientific">Chondromyces crocatus</name>
    <dbReference type="NCBI Taxonomy" id="52"/>
    <lineage>
        <taxon>Bacteria</taxon>
        <taxon>Pseudomonadati</taxon>
        <taxon>Myxococcota</taxon>
        <taxon>Polyangia</taxon>
        <taxon>Polyangiales</taxon>
        <taxon>Polyangiaceae</taxon>
        <taxon>Chondromyces</taxon>
    </lineage>
</organism>
<reference evidence="2 3" key="1">
    <citation type="submission" date="2015-07" db="EMBL/GenBank/DDBJ databases">
        <title>Genome analysis of myxobacterium Chondromyces crocatus Cm c5 reveals a high potential for natural compound synthesis and the genetic basis for the loss of fruiting body formation.</title>
        <authorList>
            <person name="Zaburannyi N."/>
            <person name="Bunk B."/>
            <person name="Maier J."/>
            <person name="Overmann J."/>
            <person name="Mueller R."/>
        </authorList>
    </citation>
    <scope>NUCLEOTIDE SEQUENCE [LARGE SCALE GENOMIC DNA]</scope>
    <source>
        <strain evidence="2 3">Cm c5</strain>
    </source>
</reference>
<evidence type="ECO:0000313" key="3">
    <source>
        <dbReference type="Proteomes" id="UP000067626"/>
    </source>
</evidence>
<protein>
    <submittedName>
        <fullName evidence="2">Uncharacterized protein</fullName>
    </submittedName>
</protein>
<evidence type="ECO:0000313" key="2">
    <source>
        <dbReference type="EMBL" id="AKT40974.1"/>
    </source>
</evidence>
<accession>A0A0K1EJD3</accession>
<gene>
    <name evidence="2" type="ORF">CMC5_051310</name>
</gene>
<dbReference type="AlphaFoldDB" id="A0A0K1EJD3"/>
<evidence type="ECO:0000256" key="1">
    <source>
        <dbReference type="SAM" id="MobiDB-lite"/>
    </source>
</evidence>
<dbReference type="EMBL" id="CP012159">
    <property type="protein sequence ID" value="AKT40974.1"/>
    <property type="molecule type" value="Genomic_DNA"/>
</dbReference>
<name>A0A0K1EJD3_CHOCO</name>
<feature type="region of interest" description="Disordered" evidence="1">
    <location>
        <begin position="1"/>
        <end position="46"/>
    </location>
</feature>
<keyword evidence="3" id="KW-1185">Reference proteome</keyword>
<feature type="compositionally biased region" description="Basic and acidic residues" evidence="1">
    <location>
        <begin position="19"/>
        <end position="35"/>
    </location>
</feature>
<dbReference type="Proteomes" id="UP000067626">
    <property type="component" value="Chromosome"/>
</dbReference>
<dbReference type="KEGG" id="ccro:CMC5_051310"/>
<proteinExistence type="predicted"/>